<gene>
    <name evidence="1" type="ORF">LCGC14_1306340</name>
</gene>
<accession>A0A0F9KNL9</accession>
<comment type="caution">
    <text evidence="1">The sequence shown here is derived from an EMBL/GenBank/DDBJ whole genome shotgun (WGS) entry which is preliminary data.</text>
</comment>
<dbReference type="EMBL" id="LAZR01007670">
    <property type="protein sequence ID" value="KKM83734.1"/>
    <property type="molecule type" value="Genomic_DNA"/>
</dbReference>
<dbReference type="AlphaFoldDB" id="A0A0F9KNL9"/>
<evidence type="ECO:0000313" key="1">
    <source>
        <dbReference type="EMBL" id="KKM83734.1"/>
    </source>
</evidence>
<organism evidence="1">
    <name type="scientific">marine sediment metagenome</name>
    <dbReference type="NCBI Taxonomy" id="412755"/>
    <lineage>
        <taxon>unclassified sequences</taxon>
        <taxon>metagenomes</taxon>
        <taxon>ecological metagenomes</taxon>
    </lineage>
</organism>
<reference evidence="1" key="1">
    <citation type="journal article" date="2015" name="Nature">
        <title>Complex archaea that bridge the gap between prokaryotes and eukaryotes.</title>
        <authorList>
            <person name="Spang A."/>
            <person name="Saw J.H."/>
            <person name="Jorgensen S.L."/>
            <person name="Zaremba-Niedzwiedzka K."/>
            <person name="Martijn J."/>
            <person name="Lind A.E."/>
            <person name="van Eijk R."/>
            <person name="Schleper C."/>
            <person name="Guy L."/>
            <person name="Ettema T.J."/>
        </authorList>
    </citation>
    <scope>NUCLEOTIDE SEQUENCE</scope>
</reference>
<sequence length="75" mass="8889">MNTYQAGRLREGDHIRCRHNLGQGTVLRILWNERDRGPTFTRYPMVEFLDDVTGAHKWCVYLVIGSHIHRPRSRQ</sequence>
<name>A0A0F9KNL9_9ZZZZ</name>
<proteinExistence type="predicted"/>
<protein>
    <submittedName>
        <fullName evidence="1">Uncharacterized protein</fullName>
    </submittedName>
</protein>